<dbReference type="GO" id="GO:0160139">
    <property type="term" value="F:23S rRNA pseudouridine(2605) synthase activity"/>
    <property type="evidence" value="ECO:0007669"/>
    <property type="project" value="UniProtKB-EC"/>
</dbReference>
<dbReference type="PROSITE" id="PS01149">
    <property type="entry name" value="PSI_RSU"/>
    <property type="match status" value="1"/>
</dbReference>
<dbReference type="InterPro" id="IPR020103">
    <property type="entry name" value="PsdUridine_synth_cat_dom_sf"/>
</dbReference>
<accession>A0A451DCH1</accession>
<dbReference type="InterPro" id="IPR018496">
    <property type="entry name" value="PsdUridine_synth_RsuA/RluB_CS"/>
</dbReference>
<keyword evidence="2 6" id="KW-0694">RNA-binding</keyword>
<evidence type="ECO:0000256" key="4">
    <source>
        <dbReference type="ARBA" id="ARBA00036944"/>
    </source>
</evidence>
<dbReference type="GO" id="GO:0000455">
    <property type="term" value="P:enzyme-directed rRNA pseudouridine synthesis"/>
    <property type="evidence" value="ECO:0007669"/>
    <property type="project" value="UniProtKB-ARBA"/>
</dbReference>
<dbReference type="InterPro" id="IPR006145">
    <property type="entry name" value="PsdUridine_synth_RsuA/RluA"/>
</dbReference>
<sequence length="264" mass="30600">MSEKLQKFLARFGCGSRREIERMIQAGRISINGKLSRLGERVQWNPTLHIYIDDQLIVCTDVFCTKCRVIAYYKIEGELCSRHDLHRRATVFDHLPPLHTERWVSVGRLDINTGGLLLFTTDGQLAHRLMHPRYKVEREYAVRVFGFVNDKCINLLRNGVMLDDGLAYCTALKFAGGLGMNRWYHMTVLEGRNREVRRLWEAIGVKVSRLIRIRYGDVVLPKNLVRGCWRELDLLSVNSLRHRVGLALQTDARKYKTCVKNTTL</sequence>
<dbReference type="InterPro" id="IPR002942">
    <property type="entry name" value="S4_RNA-bd"/>
</dbReference>
<dbReference type="SMART" id="SM00363">
    <property type="entry name" value="S4"/>
    <property type="match status" value="1"/>
</dbReference>
<dbReference type="InterPro" id="IPR050343">
    <property type="entry name" value="RsuA_PseudoU_synthase"/>
</dbReference>
<dbReference type="EC" id="5.4.99.-" evidence="7"/>
<proteinExistence type="inferred from homology"/>
<name>A0A451DCH1_9GAMM</name>
<evidence type="ECO:0000313" key="9">
    <source>
        <dbReference type="EMBL" id="VFP84078.1"/>
    </source>
</evidence>
<keyword evidence="3 7" id="KW-0413">Isomerase</keyword>
<dbReference type="CDD" id="cd00165">
    <property type="entry name" value="S4"/>
    <property type="match status" value="1"/>
</dbReference>
<comment type="catalytic activity">
    <reaction evidence="4">
        <text>uridine(2605) in 23S rRNA = pseudouridine(2605) in 23S rRNA</text>
        <dbReference type="Rhea" id="RHEA:42520"/>
        <dbReference type="Rhea" id="RHEA-COMP:10095"/>
        <dbReference type="Rhea" id="RHEA-COMP:10096"/>
        <dbReference type="ChEBI" id="CHEBI:65314"/>
        <dbReference type="ChEBI" id="CHEBI:65315"/>
        <dbReference type="EC" id="5.4.99.22"/>
    </reaction>
</comment>
<dbReference type="FunFam" id="3.30.70.1560:FF:000001">
    <property type="entry name" value="Pseudouridine synthase"/>
    <property type="match status" value="1"/>
</dbReference>
<feature type="domain" description="RNA-binding S4" evidence="8">
    <location>
        <begin position="3"/>
        <end position="74"/>
    </location>
</feature>
<dbReference type="Gene3D" id="3.30.70.1560">
    <property type="entry name" value="Alpha-L RNA-binding motif"/>
    <property type="match status" value="1"/>
</dbReference>
<dbReference type="FunFam" id="3.10.290.10:FF:000003">
    <property type="entry name" value="Pseudouridine synthase"/>
    <property type="match status" value="1"/>
</dbReference>
<organism evidence="9 10">
    <name type="scientific">Candidatus Erwinia haradaeae</name>
    <dbReference type="NCBI Taxonomy" id="1922217"/>
    <lineage>
        <taxon>Bacteria</taxon>
        <taxon>Pseudomonadati</taxon>
        <taxon>Pseudomonadota</taxon>
        <taxon>Gammaproteobacteria</taxon>
        <taxon>Enterobacterales</taxon>
        <taxon>Erwiniaceae</taxon>
        <taxon>Erwinia</taxon>
    </lineage>
</organism>
<dbReference type="NCBIfam" id="TIGR00093">
    <property type="entry name" value="pseudouridine synthase"/>
    <property type="match status" value="1"/>
</dbReference>
<dbReference type="Gene3D" id="3.30.70.580">
    <property type="entry name" value="Pseudouridine synthase I, catalytic domain, N-terminal subdomain"/>
    <property type="match status" value="1"/>
</dbReference>
<evidence type="ECO:0000259" key="8">
    <source>
        <dbReference type="SMART" id="SM00363"/>
    </source>
</evidence>
<evidence type="ECO:0000256" key="7">
    <source>
        <dbReference type="RuleBase" id="RU003887"/>
    </source>
</evidence>
<protein>
    <recommendedName>
        <fullName evidence="7">Pseudouridine synthase</fullName>
        <ecNumber evidence="7">5.4.99.-</ecNumber>
    </recommendedName>
</protein>
<dbReference type="Pfam" id="PF00849">
    <property type="entry name" value="PseudoU_synth_2"/>
    <property type="match status" value="1"/>
</dbReference>
<dbReference type="InterPro" id="IPR000748">
    <property type="entry name" value="PsdUridine_synth_RsuA/RluB/E/F"/>
</dbReference>
<dbReference type="GO" id="GO:0003723">
    <property type="term" value="F:RNA binding"/>
    <property type="evidence" value="ECO:0007669"/>
    <property type="project" value="UniProtKB-KW"/>
</dbReference>
<reference evidence="9 10" key="1">
    <citation type="submission" date="2019-02" db="EMBL/GenBank/DDBJ databases">
        <authorList>
            <person name="Manzano-Marin A."/>
            <person name="Manzano-Marin A."/>
        </authorList>
    </citation>
    <scope>NUCLEOTIDE SEQUENCE [LARGE SCALE GENOMIC DNA]</scope>
    <source>
        <strain evidence="9 10">ErCilaricifoliae</strain>
    </source>
</reference>
<dbReference type="CDD" id="cd02556">
    <property type="entry name" value="PseudoU_synth_RluB"/>
    <property type="match status" value="1"/>
</dbReference>
<evidence type="ECO:0000256" key="5">
    <source>
        <dbReference type="ARBA" id="ARBA00037383"/>
    </source>
</evidence>
<evidence type="ECO:0000256" key="6">
    <source>
        <dbReference type="PROSITE-ProRule" id="PRU00182"/>
    </source>
</evidence>
<dbReference type="Gene3D" id="3.10.290.10">
    <property type="entry name" value="RNA-binding S4 domain"/>
    <property type="match status" value="1"/>
</dbReference>
<dbReference type="PANTHER" id="PTHR47683:SF3">
    <property type="entry name" value="RIBOSOMAL LARGE SUBUNIT PSEUDOURIDINE SYNTHASE B"/>
    <property type="match status" value="1"/>
</dbReference>
<evidence type="ECO:0000256" key="1">
    <source>
        <dbReference type="ARBA" id="ARBA00008348"/>
    </source>
</evidence>
<evidence type="ECO:0000313" key="10">
    <source>
        <dbReference type="Proteomes" id="UP000294418"/>
    </source>
</evidence>
<dbReference type="RefSeq" id="WP_157989607.1">
    <property type="nucleotide sequence ID" value="NZ_LR217720.1"/>
</dbReference>
<dbReference type="SUPFAM" id="SSF55120">
    <property type="entry name" value="Pseudouridine synthase"/>
    <property type="match status" value="1"/>
</dbReference>
<dbReference type="InterPro" id="IPR042092">
    <property type="entry name" value="PsdUridine_s_RsuA/RluB/E/F_cat"/>
</dbReference>
<dbReference type="AlphaFoldDB" id="A0A451DCH1"/>
<dbReference type="OrthoDB" id="9807213at2"/>
<dbReference type="PANTHER" id="PTHR47683">
    <property type="entry name" value="PSEUDOURIDINE SYNTHASE FAMILY PROTEIN-RELATED"/>
    <property type="match status" value="1"/>
</dbReference>
<dbReference type="NCBIfam" id="NF007976">
    <property type="entry name" value="PRK10700.1"/>
    <property type="match status" value="1"/>
</dbReference>
<dbReference type="SUPFAM" id="SSF55174">
    <property type="entry name" value="Alpha-L RNA-binding motif"/>
    <property type="match status" value="1"/>
</dbReference>
<gene>
    <name evidence="9" type="primary">rluB</name>
    <name evidence="9" type="ORF">ERCILAFE3058_177</name>
</gene>
<dbReference type="Proteomes" id="UP000294418">
    <property type="component" value="Chromosome"/>
</dbReference>
<dbReference type="Pfam" id="PF01479">
    <property type="entry name" value="S4"/>
    <property type="match status" value="1"/>
</dbReference>
<evidence type="ECO:0000256" key="2">
    <source>
        <dbReference type="ARBA" id="ARBA00022884"/>
    </source>
</evidence>
<evidence type="ECO:0000256" key="3">
    <source>
        <dbReference type="ARBA" id="ARBA00023235"/>
    </source>
</evidence>
<dbReference type="EMBL" id="LR217720">
    <property type="protein sequence ID" value="VFP84078.1"/>
    <property type="molecule type" value="Genomic_DNA"/>
</dbReference>
<comment type="similarity">
    <text evidence="1 7">Belongs to the pseudouridine synthase RsuA family.</text>
</comment>
<dbReference type="GO" id="GO:0005829">
    <property type="term" value="C:cytosol"/>
    <property type="evidence" value="ECO:0007669"/>
    <property type="project" value="UniProtKB-ARBA"/>
</dbReference>
<dbReference type="PROSITE" id="PS50889">
    <property type="entry name" value="S4"/>
    <property type="match status" value="1"/>
</dbReference>
<dbReference type="InterPro" id="IPR036986">
    <property type="entry name" value="S4_RNA-bd_sf"/>
</dbReference>
<dbReference type="InterPro" id="IPR020094">
    <property type="entry name" value="TruA/RsuA/RluB/E/F_N"/>
</dbReference>
<comment type="function">
    <text evidence="5">Responsible for synthesis of pseudouridine from uracil-2605 in 23S ribosomal RNA.</text>
</comment>